<evidence type="ECO:0000256" key="3">
    <source>
        <dbReference type="ARBA" id="ARBA00022692"/>
    </source>
</evidence>
<sequence length="476" mass="51729">MMILISVLFPMILSFVAYAAAKRSAYMAGYISAAALLPLLALSAYVVFGGVDLSEGTFQGFDVLAFRIMPFNGVFIFTVALVGLFVALFSPPYMEHRSHELGRDSAVFYLTYGFFVGGLAGAFAAANLVVVYVFIEVALIASLFQILYYGYGDRVRITVMYLVWSHVGAFLVLAGFLLLYLKGVYYVPLLIGGRGTGPDALAFVLILIGSLIKMATLGVHMWLPYVHAEAPTPLSALLSPVLVGIGGYLIASVAMYVLPNSEWTQWLVYYAVATAIYGGLMAFLQRDIKRLFAYSTVSQMGYLLLGVALANVYGYTAAALFYLSHGLGKAVLFMTAGYFIMYLGTRDVEKMGGLYGWRPELAGAAIVGFLNLAGILSIGMISEITLTVGYAQYFQTDYAFYIPYALVLLVTGIYAFNTIRVVFFGPPKREDRGPVDIALASIVAVAFISLLLFIPPFSNTIADNIYKAVGAVGPWR</sequence>
<dbReference type="GeneID" id="4908621"/>
<feature type="transmembrane region" description="Helical" evidence="6">
    <location>
        <begin position="71"/>
        <end position="94"/>
    </location>
</feature>
<proteinExistence type="predicted"/>
<evidence type="ECO:0000256" key="4">
    <source>
        <dbReference type="ARBA" id="ARBA00022989"/>
    </source>
</evidence>
<protein>
    <submittedName>
        <fullName evidence="8">NADH dehydrogenase (Quinone)</fullName>
        <ecNumber evidence="8">1.6.99.5</ecNumber>
    </submittedName>
</protein>
<evidence type="ECO:0000256" key="2">
    <source>
        <dbReference type="ARBA" id="ARBA00022475"/>
    </source>
</evidence>
<dbReference type="GO" id="GO:0005886">
    <property type="term" value="C:plasma membrane"/>
    <property type="evidence" value="ECO:0007669"/>
    <property type="project" value="UniProtKB-SubCell"/>
</dbReference>
<dbReference type="EMBL" id="CP000561">
    <property type="protein sequence ID" value="ABO07947.1"/>
    <property type="molecule type" value="Genomic_DNA"/>
</dbReference>
<dbReference type="EC" id="1.6.99.5" evidence="8"/>
<evidence type="ECO:0000256" key="1">
    <source>
        <dbReference type="ARBA" id="ARBA00004651"/>
    </source>
</evidence>
<evidence type="ECO:0000259" key="7">
    <source>
        <dbReference type="Pfam" id="PF00361"/>
    </source>
</evidence>
<reference evidence="8" key="1">
    <citation type="submission" date="2007-02" db="EMBL/GenBank/DDBJ databases">
        <title>Complete sequence of Pyrobaculum calidifontis JCM 11548.</title>
        <authorList>
            <consortium name="US DOE Joint Genome Institute"/>
            <person name="Copeland A."/>
            <person name="Lucas S."/>
            <person name="Lapidus A."/>
            <person name="Barry K."/>
            <person name="Glavina del Rio T."/>
            <person name="Dalin E."/>
            <person name="Tice H."/>
            <person name="Pitluck S."/>
            <person name="Chain P."/>
            <person name="Malfatti S."/>
            <person name="Shin M."/>
            <person name="Vergez L."/>
            <person name="Schmutz J."/>
            <person name="Larimer F."/>
            <person name="Land M."/>
            <person name="Hauser L."/>
            <person name="Kyrpides N."/>
            <person name="Mikhailova N."/>
            <person name="Cozen A.E."/>
            <person name="Fitz-Gibbon S.T."/>
            <person name="House C.H."/>
            <person name="Saltikov C."/>
            <person name="Lowe T.M."/>
            <person name="Richardson P."/>
        </authorList>
    </citation>
    <scope>NUCLEOTIDE SEQUENCE [LARGE SCALE GENOMIC DNA]</scope>
    <source>
        <strain evidence="8">JCM 11548</strain>
    </source>
</reference>
<name>A3MTI0_PYRCJ</name>
<keyword evidence="2" id="KW-1003">Cell membrane</keyword>
<dbReference type="RefSeq" id="WP_011849205.1">
    <property type="nucleotide sequence ID" value="NC_009073.1"/>
</dbReference>
<dbReference type="InterPro" id="IPR050586">
    <property type="entry name" value="CPA3_Na-H_Antiporter_D"/>
</dbReference>
<dbReference type="STRING" id="410359.Pcal_0519"/>
<dbReference type="GO" id="GO:0042773">
    <property type="term" value="P:ATP synthesis coupled electron transport"/>
    <property type="evidence" value="ECO:0007669"/>
    <property type="project" value="InterPro"/>
</dbReference>
<feature type="transmembrane region" description="Helical" evidence="6">
    <location>
        <begin position="263"/>
        <end position="284"/>
    </location>
</feature>
<dbReference type="PANTHER" id="PTHR42703">
    <property type="entry name" value="NADH DEHYDROGENASE"/>
    <property type="match status" value="1"/>
</dbReference>
<dbReference type="Proteomes" id="UP000001431">
    <property type="component" value="Chromosome"/>
</dbReference>
<organism evidence="8 9">
    <name type="scientific">Pyrobaculum calidifontis (strain DSM 21063 / JCM 11548 / VA1)</name>
    <dbReference type="NCBI Taxonomy" id="410359"/>
    <lineage>
        <taxon>Archaea</taxon>
        <taxon>Thermoproteota</taxon>
        <taxon>Thermoprotei</taxon>
        <taxon>Thermoproteales</taxon>
        <taxon>Thermoproteaceae</taxon>
        <taxon>Pyrobaculum</taxon>
    </lineage>
</organism>
<feature type="transmembrane region" description="Helical" evidence="6">
    <location>
        <begin position="291"/>
        <end position="313"/>
    </location>
</feature>
<feature type="transmembrane region" description="Helical" evidence="6">
    <location>
        <begin position="159"/>
        <end position="181"/>
    </location>
</feature>
<accession>A3MTI0</accession>
<feature type="transmembrane region" description="Helical" evidence="6">
    <location>
        <begin position="114"/>
        <end position="147"/>
    </location>
</feature>
<feature type="transmembrane region" description="Helical" evidence="6">
    <location>
        <begin position="235"/>
        <end position="257"/>
    </location>
</feature>
<keyword evidence="4 6" id="KW-1133">Transmembrane helix</keyword>
<feature type="transmembrane region" description="Helical" evidence="6">
    <location>
        <begin position="435"/>
        <end position="454"/>
    </location>
</feature>
<dbReference type="AlphaFoldDB" id="A3MTI0"/>
<keyword evidence="5 6" id="KW-0472">Membrane</keyword>
<feature type="domain" description="NADH:quinone oxidoreductase/Mrp antiporter transmembrane" evidence="7">
    <location>
        <begin position="125"/>
        <end position="375"/>
    </location>
</feature>
<dbReference type="PANTHER" id="PTHR42703:SF1">
    <property type="entry name" value="NA(+)_H(+) ANTIPORTER SUBUNIT D1"/>
    <property type="match status" value="1"/>
</dbReference>
<dbReference type="eggNOG" id="arCOG01537">
    <property type="taxonomic scope" value="Archaea"/>
</dbReference>
<evidence type="ECO:0000256" key="6">
    <source>
        <dbReference type="SAM" id="Phobius"/>
    </source>
</evidence>
<dbReference type="InterPro" id="IPR001750">
    <property type="entry name" value="ND/Mrp_TM"/>
</dbReference>
<dbReference type="GO" id="GO:0016491">
    <property type="term" value="F:oxidoreductase activity"/>
    <property type="evidence" value="ECO:0007669"/>
    <property type="project" value="UniProtKB-KW"/>
</dbReference>
<evidence type="ECO:0000313" key="9">
    <source>
        <dbReference type="Proteomes" id="UP000001431"/>
    </source>
</evidence>
<evidence type="ECO:0000256" key="5">
    <source>
        <dbReference type="ARBA" id="ARBA00023136"/>
    </source>
</evidence>
<dbReference type="OrthoDB" id="19089at2157"/>
<dbReference type="Pfam" id="PF00361">
    <property type="entry name" value="Proton_antipo_M"/>
    <property type="match status" value="1"/>
</dbReference>
<feature type="transmembrane region" description="Helical" evidence="6">
    <location>
        <begin position="29"/>
        <end position="51"/>
    </location>
</feature>
<comment type="subcellular location">
    <subcellularLocation>
        <location evidence="1">Cell membrane</location>
        <topology evidence="1">Multi-pass membrane protein</topology>
    </subcellularLocation>
</comment>
<gene>
    <name evidence="8" type="ordered locus">Pcal_0519</name>
</gene>
<dbReference type="GO" id="GO:0008137">
    <property type="term" value="F:NADH dehydrogenase (ubiquinone) activity"/>
    <property type="evidence" value="ECO:0007669"/>
    <property type="project" value="InterPro"/>
</dbReference>
<feature type="transmembrane region" description="Helical" evidence="6">
    <location>
        <begin position="361"/>
        <end position="381"/>
    </location>
</feature>
<dbReference type="InterPro" id="IPR003918">
    <property type="entry name" value="NADH_UbQ_OxRdtase"/>
</dbReference>
<feature type="transmembrane region" description="Helical" evidence="6">
    <location>
        <begin position="201"/>
        <end position="223"/>
    </location>
</feature>
<keyword evidence="9" id="KW-1185">Reference proteome</keyword>
<dbReference type="HOGENOM" id="CLU_007100_4_2_2"/>
<feature type="transmembrane region" description="Helical" evidence="6">
    <location>
        <begin position="401"/>
        <end position="423"/>
    </location>
</feature>
<dbReference type="KEGG" id="pcl:Pcal_0519"/>
<keyword evidence="3 6" id="KW-0812">Transmembrane</keyword>
<keyword evidence="8" id="KW-0560">Oxidoreductase</keyword>
<dbReference type="PRINTS" id="PR01437">
    <property type="entry name" value="NUOXDRDTASE4"/>
</dbReference>
<feature type="transmembrane region" description="Helical" evidence="6">
    <location>
        <begin position="319"/>
        <end position="340"/>
    </location>
</feature>
<evidence type="ECO:0000313" key="8">
    <source>
        <dbReference type="EMBL" id="ABO07947.1"/>
    </source>
</evidence>